<comment type="caution">
    <text evidence="3">The sequence shown here is derived from an EMBL/GenBank/DDBJ whole genome shotgun (WGS) entry which is preliminary data.</text>
</comment>
<feature type="region of interest" description="Disordered" evidence="1">
    <location>
        <begin position="21"/>
        <end position="59"/>
    </location>
</feature>
<dbReference type="Proteomes" id="UP000663848">
    <property type="component" value="Unassembled WGS sequence"/>
</dbReference>
<reference evidence="3" key="1">
    <citation type="submission" date="2021-02" db="EMBL/GenBank/DDBJ databases">
        <authorList>
            <person name="Nowell W R."/>
        </authorList>
    </citation>
    <scope>NUCLEOTIDE SEQUENCE</scope>
</reference>
<feature type="compositionally biased region" description="Low complexity" evidence="1">
    <location>
        <begin position="42"/>
        <end position="53"/>
    </location>
</feature>
<protein>
    <submittedName>
        <fullName evidence="3">Uncharacterized protein</fullName>
    </submittedName>
</protein>
<keyword evidence="2" id="KW-0812">Transmembrane</keyword>
<dbReference type="EMBL" id="CAJOBR010006792">
    <property type="protein sequence ID" value="CAF4851248.1"/>
    <property type="molecule type" value="Genomic_DNA"/>
</dbReference>
<evidence type="ECO:0000256" key="2">
    <source>
        <dbReference type="SAM" id="Phobius"/>
    </source>
</evidence>
<evidence type="ECO:0000313" key="3">
    <source>
        <dbReference type="EMBL" id="CAF4851248.1"/>
    </source>
</evidence>
<evidence type="ECO:0000256" key="1">
    <source>
        <dbReference type="SAM" id="MobiDB-lite"/>
    </source>
</evidence>
<dbReference type="AlphaFoldDB" id="A0A821S0M0"/>
<keyword evidence="2" id="KW-0472">Membrane</keyword>
<sequence>MPNSSAAFFGYYAPTFTNTGNTRGYPPDLPPQQSHAPREVNVPSSTIPSVPSTAKGTGGSSTCVSAVKLFLVALLGGVMAALVTIPLTIALTRSTGGSAGSQHQILLQSAEGAEQVLEMLVVVKKEQ</sequence>
<accession>A0A821S0M0</accession>
<gene>
    <name evidence="3" type="ORF">QYT958_LOCUS27192</name>
</gene>
<feature type="transmembrane region" description="Helical" evidence="2">
    <location>
        <begin position="69"/>
        <end position="91"/>
    </location>
</feature>
<evidence type="ECO:0000313" key="4">
    <source>
        <dbReference type="Proteomes" id="UP000663848"/>
    </source>
</evidence>
<proteinExistence type="predicted"/>
<name>A0A821S0M0_9BILA</name>
<keyword evidence="2" id="KW-1133">Transmembrane helix</keyword>
<organism evidence="3 4">
    <name type="scientific">Rotaria socialis</name>
    <dbReference type="NCBI Taxonomy" id="392032"/>
    <lineage>
        <taxon>Eukaryota</taxon>
        <taxon>Metazoa</taxon>
        <taxon>Spiralia</taxon>
        <taxon>Gnathifera</taxon>
        <taxon>Rotifera</taxon>
        <taxon>Eurotatoria</taxon>
        <taxon>Bdelloidea</taxon>
        <taxon>Philodinida</taxon>
        <taxon>Philodinidae</taxon>
        <taxon>Rotaria</taxon>
    </lineage>
</organism>